<evidence type="ECO:0000313" key="2">
    <source>
        <dbReference type="EMBL" id="OUD15483.1"/>
    </source>
</evidence>
<keyword evidence="1" id="KW-0812">Transmembrane</keyword>
<accession>A0A251XB01</accession>
<dbReference type="RefSeq" id="WP_086487078.1">
    <property type="nucleotide sequence ID" value="NZ_MSLT01000006.1"/>
</dbReference>
<dbReference type="AlphaFoldDB" id="A0A251XB01"/>
<dbReference type="Proteomes" id="UP000194798">
    <property type="component" value="Unassembled WGS sequence"/>
</dbReference>
<feature type="transmembrane region" description="Helical" evidence="1">
    <location>
        <begin position="6"/>
        <end position="28"/>
    </location>
</feature>
<name>A0A251XB01_9GAMM</name>
<organism evidence="2 3">
    <name type="scientific">Thioflexithrix psekupsensis</name>
    <dbReference type="NCBI Taxonomy" id="1570016"/>
    <lineage>
        <taxon>Bacteria</taxon>
        <taxon>Pseudomonadati</taxon>
        <taxon>Pseudomonadota</taxon>
        <taxon>Gammaproteobacteria</taxon>
        <taxon>Thiotrichales</taxon>
        <taxon>Thioflexithrix</taxon>
    </lineage>
</organism>
<keyword evidence="1" id="KW-0472">Membrane</keyword>
<sequence>MLSPHPFRYSFIITLTELPVTICVICYWKAFIGYFAHQFSRSWTNLKNEYKEIAFEYEESENAQNIHEATRAVIMRELSPDAFGDEYDWR</sequence>
<evidence type="ECO:0000256" key="1">
    <source>
        <dbReference type="SAM" id="Phobius"/>
    </source>
</evidence>
<reference evidence="2 3" key="1">
    <citation type="submission" date="2016-12" db="EMBL/GenBank/DDBJ databases">
        <title>Thioflexothrix psekupsii D3 genome sequencing and assembly.</title>
        <authorList>
            <person name="Fomenkov A."/>
            <person name="Vincze T."/>
            <person name="Grabovich M."/>
            <person name="Anton B.P."/>
            <person name="Dubinina G."/>
            <person name="Orlova M."/>
            <person name="Belousova E."/>
            <person name="Roberts R.J."/>
        </authorList>
    </citation>
    <scope>NUCLEOTIDE SEQUENCE [LARGE SCALE GENOMIC DNA]</scope>
    <source>
        <strain evidence="2">D3</strain>
    </source>
</reference>
<gene>
    <name evidence="2" type="ORF">TPSD3_02860</name>
</gene>
<protein>
    <submittedName>
        <fullName evidence="2">Uncharacterized protein</fullName>
    </submittedName>
</protein>
<keyword evidence="3" id="KW-1185">Reference proteome</keyword>
<comment type="caution">
    <text evidence="2">The sequence shown here is derived from an EMBL/GenBank/DDBJ whole genome shotgun (WGS) entry which is preliminary data.</text>
</comment>
<dbReference type="EMBL" id="MSLT01000006">
    <property type="protein sequence ID" value="OUD15483.1"/>
    <property type="molecule type" value="Genomic_DNA"/>
</dbReference>
<evidence type="ECO:0000313" key="3">
    <source>
        <dbReference type="Proteomes" id="UP000194798"/>
    </source>
</evidence>
<proteinExistence type="predicted"/>
<keyword evidence="1" id="KW-1133">Transmembrane helix</keyword>